<organism evidence="3 4">
    <name type="scientific">Trichoplusia ni</name>
    <name type="common">Cabbage looper</name>
    <dbReference type="NCBI Taxonomy" id="7111"/>
    <lineage>
        <taxon>Eukaryota</taxon>
        <taxon>Metazoa</taxon>
        <taxon>Ecdysozoa</taxon>
        <taxon>Arthropoda</taxon>
        <taxon>Hexapoda</taxon>
        <taxon>Insecta</taxon>
        <taxon>Pterygota</taxon>
        <taxon>Neoptera</taxon>
        <taxon>Endopterygota</taxon>
        <taxon>Lepidoptera</taxon>
        <taxon>Glossata</taxon>
        <taxon>Ditrysia</taxon>
        <taxon>Noctuoidea</taxon>
        <taxon>Noctuidae</taxon>
        <taxon>Plusiinae</taxon>
        <taxon>Trichoplusia</taxon>
    </lineage>
</organism>
<dbReference type="InterPro" id="IPR039527">
    <property type="entry name" value="PIGG/GPI7"/>
</dbReference>
<keyword evidence="2" id="KW-0472">Membrane</keyword>
<reference evidence="4" key="1">
    <citation type="submission" date="2025-08" db="UniProtKB">
        <authorList>
            <consortium name="RefSeq"/>
        </authorList>
    </citation>
    <scope>IDENTIFICATION</scope>
</reference>
<dbReference type="GO" id="GO:0005789">
    <property type="term" value="C:endoplasmic reticulum membrane"/>
    <property type="evidence" value="ECO:0007669"/>
    <property type="project" value="TreeGrafter"/>
</dbReference>
<dbReference type="GO" id="GO:0006506">
    <property type="term" value="P:GPI anchor biosynthetic process"/>
    <property type="evidence" value="ECO:0007669"/>
    <property type="project" value="InterPro"/>
</dbReference>
<evidence type="ECO:0000256" key="1">
    <source>
        <dbReference type="SAM" id="MobiDB-lite"/>
    </source>
</evidence>
<evidence type="ECO:0000313" key="3">
    <source>
        <dbReference type="Proteomes" id="UP000322000"/>
    </source>
</evidence>
<sequence length="306" mass="35732">MLPWIQHRWTSLCLLVAGFGTLMLFLYGFFPLKYHSGKLSSIDDLPNFIDGISIDGQQVYNSGENSVILMVIDGLRYDFVTEEYMPYTGQLLKNKSACIYVSVAEPPTVTMPRIKSPERKKEKAQWRRTINFWRGYFANISEKEITSHVRWYTKLVYLKERQQKAIDKWRSNRRAMKSKVKPDEKNNFSLKFNSSDRKDRCTASEKDSLDERTKKELSLQAPTQNEVCCFVRQCFSDELKKIDKLQENVSNEQSTVGNGKPVMKRFQKSTKQWNIRLNTKTIKTDVNCNNVESIKKLHTPTWRVGL</sequence>
<dbReference type="AlphaFoldDB" id="A0A7E5WCC5"/>
<dbReference type="GO" id="GO:0051267">
    <property type="term" value="F:CP2 mannose-ethanolamine phosphotransferase activity"/>
    <property type="evidence" value="ECO:0007669"/>
    <property type="project" value="TreeGrafter"/>
</dbReference>
<evidence type="ECO:0000313" key="4">
    <source>
        <dbReference type="RefSeq" id="XP_026738378.1"/>
    </source>
</evidence>
<dbReference type="OrthoDB" id="272139at2759"/>
<dbReference type="PANTHER" id="PTHR23072">
    <property type="entry name" value="PHOSPHATIDYLINOSITOL GLYCAN-RELATED"/>
    <property type="match status" value="1"/>
</dbReference>
<proteinExistence type="predicted"/>
<evidence type="ECO:0000256" key="2">
    <source>
        <dbReference type="SAM" id="Phobius"/>
    </source>
</evidence>
<dbReference type="PANTHER" id="PTHR23072:SF0">
    <property type="entry name" value="GPI ETHANOLAMINE PHOSPHATE TRANSFERASE 2"/>
    <property type="match status" value="1"/>
</dbReference>
<dbReference type="InterPro" id="IPR017850">
    <property type="entry name" value="Alkaline_phosphatase_core_sf"/>
</dbReference>
<feature type="transmembrane region" description="Helical" evidence="2">
    <location>
        <begin position="12"/>
        <end position="30"/>
    </location>
</feature>
<accession>A0A7E5WCC5</accession>
<keyword evidence="2" id="KW-0812">Transmembrane</keyword>
<name>A0A7E5WCC5_TRINI</name>
<keyword evidence="2" id="KW-1133">Transmembrane helix</keyword>
<keyword evidence="3" id="KW-1185">Reference proteome</keyword>
<dbReference type="GeneID" id="113501441"/>
<dbReference type="KEGG" id="tnl:113501441"/>
<feature type="region of interest" description="Disordered" evidence="1">
    <location>
        <begin position="171"/>
        <end position="207"/>
    </location>
</feature>
<dbReference type="Proteomes" id="UP000322000">
    <property type="component" value="Chromosome 2"/>
</dbReference>
<gene>
    <name evidence="4" type="primary">LOC113501441</name>
</gene>
<dbReference type="RefSeq" id="XP_026738378.1">
    <property type="nucleotide sequence ID" value="XM_026882577.1"/>
</dbReference>
<dbReference type="Gene3D" id="3.40.720.10">
    <property type="entry name" value="Alkaline Phosphatase, subunit A"/>
    <property type="match status" value="1"/>
</dbReference>
<dbReference type="InParanoid" id="A0A7E5WCC5"/>
<feature type="compositionally biased region" description="Basic and acidic residues" evidence="1">
    <location>
        <begin position="194"/>
        <end position="207"/>
    </location>
</feature>
<protein>
    <submittedName>
        <fullName evidence="4">Uncharacterized protein LOC113501441</fullName>
    </submittedName>
</protein>